<dbReference type="AlphaFoldDB" id="A0A0E9VN12"/>
<organism evidence="1">
    <name type="scientific">Anguilla anguilla</name>
    <name type="common">European freshwater eel</name>
    <name type="synonym">Muraena anguilla</name>
    <dbReference type="NCBI Taxonomy" id="7936"/>
    <lineage>
        <taxon>Eukaryota</taxon>
        <taxon>Metazoa</taxon>
        <taxon>Chordata</taxon>
        <taxon>Craniata</taxon>
        <taxon>Vertebrata</taxon>
        <taxon>Euteleostomi</taxon>
        <taxon>Actinopterygii</taxon>
        <taxon>Neopterygii</taxon>
        <taxon>Teleostei</taxon>
        <taxon>Anguilliformes</taxon>
        <taxon>Anguillidae</taxon>
        <taxon>Anguilla</taxon>
    </lineage>
</organism>
<dbReference type="EMBL" id="GBXM01029802">
    <property type="protein sequence ID" value="JAH78775.1"/>
    <property type="molecule type" value="Transcribed_RNA"/>
</dbReference>
<name>A0A0E9VN12_ANGAN</name>
<proteinExistence type="predicted"/>
<evidence type="ECO:0000313" key="1">
    <source>
        <dbReference type="EMBL" id="JAH78775.1"/>
    </source>
</evidence>
<reference evidence="1" key="2">
    <citation type="journal article" date="2015" name="Fish Shellfish Immunol.">
        <title>Early steps in the European eel (Anguilla anguilla)-Vibrio vulnificus interaction in the gills: Role of the RtxA13 toxin.</title>
        <authorList>
            <person name="Callol A."/>
            <person name="Pajuelo D."/>
            <person name="Ebbesson L."/>
            <person name="Teles M."/>
            <person name="MacKenzie S."/>
            <person name="Amaro C."/>
        </authorList>
    </citation>
    <scope>NUCLEOTIDE SEQUENCE</scope>
</reference>
<accession>A0A0E9VN12</accession>
<sequence length="40" mass="4620">MPLREWAGVAMAPVKKKEATWHREGWGVGGKSSFFRFRID</sequence>
<protein>
    <submittedName>
        <fullName evidence="1">Uncharacterized protein</fullName>
    </submittedName>
</protein>
<reference evidence="1" key="1">
    <citation type="submission" date="2014-11" db="EMBL/GenBank/DDBJ databases">
        <authorList>
            <person name="Amaro Gonzalez C."/>
        </authorList>
    </citation>
    <scope>NUCLEOTIDE SEQUENCE</scope>
</reference>